<dbReference type="GO" id="GO:0008270">
    <property type="term" value="F:zinc ion binding"/>
    <property type="evidence" value="ECO:0007669"/>
    <property type="project" value="UniProtKB-KW"/>
</dbReference>
<accession>A0A5J5ER47</accession>
<evidence type="ECO:0000256" key="2">
    <source>
        <dbReference type="ARBA" id="ARBA00022723"/>
    </source>
</evidence>
<comment type="subcellular location">
    <subcellularLocation>
        <location evidence="1">Nucleus</location>
    </subcellularLocation>
</comment>
<dbReference type="InterPro" id="IPR039355">
    <property type="entry name" value="Transcription_factor_GATA"/>
</dbReference>
<feature type="compositionally biased region" description="Low complexity" evidence="10">
    <location>
        <begin position="831"/>
        <end position="843"/>
    </location>
</feature>
<dbReference type="PANTHER" id="PTHR10071:SF281">
    <property type="entry name" value="BOX A-BINDING FACTOR-RELATED"/>
    <property type="match status" value="1"/>
</dbReference>
<feature type="domain" description="GATA-type" evidence="11">
    <location>
        <begin position="662"/>
        <end position="715"/>
    </location>
</feature>
<dbReference type="PRINTS" id="PR00619">
    <property type="entry name" value="GATAZNFINGER"/>
</dbReference>
<dbReference type="PANTHER" id="PTHR10071">
    <property type="entry name" value="TRANSCRIPTION FACTOR GATA FAMILY MEMBER"/>
    <property type="match status" value="1"/>
</dbReference>
<dbReference type="AlphaFoldDB" id="A0A5J5ER47"/>
<evidence type="ECO:0000256" key="8">
    <source>
        <dbReference type="ARBA" id="ARBA00023242"/>
    </source>
</evidence>
<feature type="compositionally biased region" description="Polar residues" evidence="10">
    <location>
        <begin position="11"/>
        <end position="26"/>
    </location>
</feature>
<evidence type="ECO:0000256" key="3">
    <source>
        <dbReference type="ARBA" id="ARBA00022771"/>
    </source>
</evidence>
<feature type="compositionally biased region" description="Polar residues" evidence="10">
    <location>
        <begin position="209"/>
        <end position="220"/>
    </location>
</feature>
<dbReference type="PROSITE" id="PS50114">
    <property type="entry name" value="GATA_ZN_FINGER_2"/>
    <property type="match status" value="1"/>
</dbReference>
<feature type="region of interest" description="Disordered" evidence="10">
    <location>
        <begin position="515"/>
        <end position="549"/>
    </location>
</feature>
<dbReference type="PROSITE" id="PS00344">
    <property type="entry name" value="GATA_ZN_FINGER_1"/>
    <property type="match status" value="1"/>
</dbReference>
<keyword evidence="4" id="KW-0862">Zinc</keyword>
<dbReference type="SMART" id="SM00401">
    <property type="entry name" value="ZnF_GATA"/>
    <property type="match status" value="1"/>
</dbReference>
<comment type="caution">
    <text evidence="12">The sequence shown here is derived from an EMBL/GenBank/DDBJ whole genome shotgun (WGS) entry which is preliminary data.</text>
</comment>
<keyword evidence="8" id="KW-0539">Nucleus</keyword>
<feature type="compositionally biased region" description="Low complexity" evidence="10">
    <location>
        <begin position="756"/>
        <end position="771"/>
    </location>
</feature>
<keyword evidence="3 9" id="KW-0863">Zinc-finger</keyword>
<dbReference type="SUPFAM" id="SSF57716">
    <property type="entry name" value="Glucocorticoid receptor-like (DNA-binding domain)"/>
    <property type="match status" value="1"/>
</dbReference>
<dbReference type="FunFam" id="3.30.50.10:FF:000007">
    <property type="entry name" value="Nitrogen regulatory AreA, N-terminal"/>
    <property type="match status" value="1"/>
</dbReference>
<keyword evidence="6" id="KW-0534">Nitrate assimilation</keyword>
<dbReference type="InterPro" id="IPR000679">
    <property type="entry name" value="Znf_GATA"/>
</dbReference>
<dbReference type="GO" id="GO:0000981">
    <property type="term" value="F:DNA-binding transcription factor activity, RNA polymerase II-specific"/>
    <property type="evidence" value="ECO:0007669"/>
    <property type="project" value="TreeGrafter"/>
</dbReference>
<evidence type="ECO:0000313" key="13">
    <source>
        <dbReference type="Proteomes" id="UP000326924"/>
    </source>
</evidence>
<feature type="region of interest" description="Disordered" evidence="10">
    <location>
        <begin position="193"/>
        <end position="220"/>
    </location>
</feature>
<feature type="compositionally biased region" description="Low complexity" evidence="10">
    <location>
        <begin position="41"/>
        <end position="55"/>
    </location>
</feature>
<evidence type="ECO:0000256" key="9">
    <source>
        <dbReference type="PROSITE-ProRule" id="PRU00094"/>
    </source>
</evidence>
<dbReference type="InterPro" id="IPR013088">
    <property type="entry name" value="Znf_NHR/GATA"/>
</dbReference>
<keyword evidence="2" id="KW-0479">Metal-binding</keyword>
<dbReference type="Proteomes" id="UP000326924">
    <property type="component" value="Unassembled WGS sequence"/>
</dbReference>
<feature type="region of interest" description="Disordered" evidence="10">
    <location>
        <begin position="562"/>
        <end position="665"/>
    </location>
</feature>
<evidence type="ECO:0000256" key="4">
    <source>
        <dbReference type="ARBA" id="ARBA00022833"/>
    </source>
</evidence>
<feature type="compositionally biased region" description="Polar residues" evidence="10">
    <location>
        <begin position="718"/>
        <end position="731"/>
    </location>
</feature>
<dbReference type="Pfam" id="PF00320">
    <property type="entry name" value="GATA"/>
    <property type="match status" value="1"/>
</dbReference>
<gene>
    <name evidence="12" type="ORF">FN846DRAFT_142836</name>
</gene>
<proteinExistence type="predicted"/>
<dbReference type="InterPro" id="IPR013860">
    <property type="entry name" value="AreA_GATA"/>
</dbReference>
<dbReference type="Pfam" id="PF08550">
    <property type="entry name" value="GATA_AreA"/>
    <property type="match status" value="1"/>
</dbReference>
<feature type="compositionally biased region" description="Polar residues" evidence="10">
    <location>
        <begin position="741"/>
        <end position="755"/>
    </location>
</feature>
<feature type="region of interest" description="Disordered" evidence="10">
    <location>
        <begin position="713"/>
        <end position="850"/>
    </location>
</feature>
<evidence type="ECO:0000256" key="5">
    <source>
        <dbReference type="ARBA" id="ARBA00023015"/>
    </source>
</evidence>
<evidence type="ECO:0000313" key="12">
    <source>
        <dbReference type="EMBL" id="KAA8900495.1"/>
    </source>
</evidence>
<dbReference type="GO" id="GO:0005634">
    <property type="term" value="C:nucleus"/>
    <property type="evidence" value="ECO:0007669"/>
    <property type="project" value="UniProtKB-SubCell"/>
</dbReference>
<dbReference type="GO" id="GO:0000122">
    <property type="term" value="P:negative regulation of transcription by RNA polymerase II"/>
    <property type="evidence" value="ECO:0007669"/>
    <property type="project" value="TreeGrafter"/>
</dbReference>
<dbReference type="GO" id="GO:0045944">
    <property type="term" value="P:positive regulation of transcription by RNA polymerase II"/>
    <property type="evidence" value="ECO:0007669"/>
    <property type="project" value="TreeGrafter"/>
</dbReference>
<feature type="region of interest" description="Disordered" evidence="10">
    <location>
        <begin position="481"/>
        <end position="502"/>
    </location>
</feature>
<evidence type="ECO:0000256" key="10">
    <source>
        <dbReference type="SAM" id="MobiDB-lite"/>
    </source>
</evidence>
<evidence type="ECO:0000259" key="11">
    <source>
        <dbReference type="PROSITE" id="PS50114"/>
    </source>
</evidence>
<reference evidence="12 13" key="1">
    <citation type="submission" date="2019-09" db="EMBL/GenBank/DDBJ databases">
        <title>Draft genome of the ectomycorrhizal ascomycete Sphaerosporella brunnea.</title>
        <authorList>
            <consortium name="DOE Joint Genome Institute"/>
            <person name="Benucci G.M."/>
            <person name="Marozzi G."/>
            <person name="Antonielli L."/>
            <person name="Sanchez S."/>
            <person name="Marco P."/>
            <person name="Wang X."/>
            <person name="Falini L.B."/>
            <person name="Barry K."/>
            <person name="Haridas S."/>
            <person name="Lipzen A."/>
            <person name="Labutti K."/>
            <person name="Grigoriev I.V."/>
            <person name="Murat C."/>
            <person name="Martin F."/>
            <person name="Albertini E."/>
            <person name="Donnini D."/>
            <person name="Bonito G."/>
        </authorList>
    </citation>
    <scope>NUCLEOTIDE SEQUENCE [LARGE SCALE GENOMIC DNA]</scope>
    <source>
        <strain evidence="12 13">Sb_GMNB300</strain>
    </source>
</reference>
<organism evidence="12 13">
    <name type="scientific">Sphaerosporella brunnea</name>
    <dbReference type="NCBI Taxonomy" id="1250544"/>
    <lineage>
        <taxon>Eukaryota</taxon>
        <taxon>Fungi</taxon>
        <taxon>Dikarya</taxon>
        <taxon>Ascomycota</taxon>
        <taxon>Pezizomycotina</taxon>
        <taxon>Pezizomycetes</taxon>
        <taxon>Pezizales</taxon>
        <taxon>Pyronemataceae</taxon>
        <taxon>Sphaerosporella</taxon>
    </lineage>
</organism>
<sequence length="865" mass="92054">MAFNGRGGTGAQATGLTSAGATSNTPHSRRLHPSPQNSNVSGLSTLLSKGSGESSAKLDVTTAQSFARKELLGGGSFDALGVPAAPEESPEDMQKKDPLATQVWKLYSKQKGTLPNAERMENLTWRMMALTLRKERAAKASQRKQLAVQAQRSLSDAQASLPLSQTYSSNNNNSNNTYITDNDSMFMEDLTFTSPSSIVGSPGEGHSPASDQHLPTSTHASATAIPIKQERERPGVLGGGSHGAPASAPQHHFEMREHEGEFAYVQRRVRKTSVDERRPPKRRAEFSPLIHPVASIMIPNDPDPDHEIGDYNLDHDSHFPTSSHQTSTLAFGLDTSNDDQYLTSAGPFQTNFSFSPVQSPLITAGPFSSMYHSNNNDFYSPPPSANHSVVSTPHPLAEQSGSSFFESAGMSQGRPIPTFGSTSRASTMPNSYASNDFYSYHPHNDPLLSANPSAPHSGLPSPGFGGFQHVNPSQVLRDDFSAAKSPGSTGGPFNFGADSDEDIDREGFDRMQIQADYPSMDDPSPMDLHPGMQSQLGGGWGRDSGGQFANRFGQQKTVRIGGTETAHSPQDWNNGPTGGGHHSRSHSISTSVSDARNRAPDANGLRRQKIARTSSTTQLAMQRGMQSGPNSPPDNGFSSAEPSRPPSPDGSKGNAASGPNGNGMPTTCTNCFTQTTPLWRRNPEGHPLCNACGLFLKLHGVVRPLSLKTDVIKKRNRGSGNSVPVSGTSTRAAKKGIRKNSLVSATTPTTSTQPKSLAGSESPPSGLSSASTPTNGNMGAPGKNSVIPIAAAPPKGMNRPIAVAPKRQRRLSKSQNGIQEEEDDKEGLQQSTSSIVHSTTHHTPIAPAVNPTVGSQEWEWLTMSL</sequence>
<keyword evidence="7" id="KW-0804">Transcription</keyword>
<keyword evidence="5" id="KW-0805">Transcription regulation</keyword>
<feature type="compositionally biased region" description="Polar residues" evidence="10">
    <location>
        <begin position="611"/>
        <end position="629"/>
    </location>
</feature>
<evidence type="ECO:0000256" key="6">
    <source>
        <dbReference type="ARBA" id="ARBA00023063"/>
    </source>
</evidence>
<dbReference type="InParanoid" id="A0A5J5ER47"/>
<feature type="compositionally biased region" description="Low complexity" evidence="10">
    <location>
        <begin position="518"/>
        <end position="527"/>
    </location>
</feature>
<dbReference type="EMBL" id="VXIS01000153">
    <property type="protein sequence ID" value="KAA8900495.1"/>
    <property type="molecule type" value="Genomic_DNA"/>
</dbReference>
<dbReference type="CDD" id="cd00202">
    <property type="entry name" value="ZnF_GATA"/>
    <property type="match status" value="1"/>
</dbReference>
<dbReference type="Gene3D" id="3.30.50.10">
    <property type="entry name" value="Erythroid Transcription Factor GATA-1, subunit A"/>
    <property type="match status" value="1"/>
</dbReference>
<evidence type="ECO:0000256" key="7">
    <source>
        <dbReference type="ARBA" id="ARBA00023163"/>
    </source>
</evidence>
<feature type="compositionally biased region" description="Polar residues" evidence="10">
    <location>
        <begin position="565"/>
        <end position="575"/>
    </location>
</feature>
<feature type="region of interest" description="Disordered" evidence="10">
    <location>
        <begin position="1"/>
        <end position="59"/>
    </location>
</feature>
<feature type="compositionally biased region" description="Gly residues" evidence="10">
    <location>
        <begin position="1"/>
        <end position="10"/>
    </location>
</feature>
<keyword evidence="13" id="KW-1185">Reference proteome</keyword>
<dbReference type="GO" id="GO:0000978">
    <property type="term" value="F:RNA polymerase II cis-regulatory region sequence-specific DNA binding"/>
    <property type="evidence" value="ECO:0007669"/>
    <property type="project" value="TreeGrafter"/>
</dbReference>
<protein>
    <submittedName>
        <fullName evidence="12">Major nitrogen regulator element</fullName>
    </submittedName>
</protein>
<dbReference type="GO" id="GO:0042128">
    <property type="term" value="P:nitrate assimilation"/>
    <property type="evidence" value="ECO:0007669"/>
    <property type="project" value="UniProtKB-KW"/>
</dbReference>
<evidence type="ECO:0000256" key="1">
    <source>
        <dbReference type="ARBA" id="ARBA00004123"/>
    </source>
</evidence>
<name>A0A5J5ER47_9PEZI</name>
<dbReference type="OrthoDB" id="515401at2759"/>